<dbReference type="Pfam" id="PF00877">
    <property type="entry name" value="NLPC_P60"/>
    <property type="match status" value="1"/>
</dbReference>
<proteinExistence type="inferred from homology"/>
<evidence type="ECO:0000256" key="2">
    <source>
        <dbReference type="ARBA" id="ARBA00022670"/>
    </source>
</evidence>
<name>A0ABV6SNK4_AZOPA</name>
<dbReference type="PANTHER" id="PTHR47053">
    <property type="entry name" value="MUREIN DD-ENDOPEPTIDASE MEPH-RELATED"/>
    <property type="match status" value="1"/>
</dbReference>
<dbReference type="PROSITE" id="PS51257">
    <property type="entry name" value="PROKAR_LIPOPROTEIN"/>
    <property type="match status" value="1"/>
</dbReference>
<evidence type="ECO:0000256" key="4">
    <source>
        <dbReference type="ARBA" id="ARBA00022807"/>
    </source>
</evidence>
<dbReference type="InterPro" id="IPR000064">
    <property type="entry name" value="NLP_P60_dom"/>
</dbReference>
<keyword evidence="8" id="KW-1185">Reference proteome</keyword>
<gene>
    <name evidence="7" type="ORF">ACFFGX_16635</name>
</gene>
<dbReference type="EMBL" id="JBHLSS010000105">
    <property type="protein sequence ID" value="MFC0711109.1"/>
    <property type="molecule type" value="Genomic_DNA"/>
</dbReference>
<sequence length="205" mass="22202">MLNRLATLVPLALTVFLTGCAGQALQQEFAAPKRVSLIQEPSQKDLAALNDGYRLPALADSILARGFGLLGTPYRYGGNSAVTGFDCSGFIGYLFREEAGIKLPRSTREMITLDAPRVARNELQAGDLIFFNNRGRGQVSHVGVYIGNGRFLHSVSRRSGGVRVDSLQNSYWSSSYLQAKRALVLASESKQAQAGRSLVLAAQHD</sequence>
<evidence type="ECO:0000259" key="6">
    <source>
        <dbReference type="PROSITE" id="PS51935"/>
    </source>
</evidence>
<dbReference type="RefSeq" id="WP_376947830.1">
    <property type="nucleotide sequence ID" value="NZ_CP171449.1"/>
</dbReference>
<evidence type="ECO:0000313" key="7">
    <source>
        <dbReference type="EMBL" id="MFC0711109.1"/>
    </source>
</evidence>
<keyword evidence="3" id="KW-0378">Hydrolase</keyword>
<dbReference type="SUPFAM" id="SSF54001">
    <property type="entry name" value="Cysteine proteinases"/>
    <property type="match status" value="1"/>
</dbReference>
<dbReference type="Proteomes" id="UP001589891">
    <property type="component" value="Unassembled WGS sequence"/>
</dbReference>
<evidence type="ECO:0000313" key="8">
    <source>
        <dbReference type="Proteomes" id="UP001589891"/>
    </source>
</evidence>
<feature type="domain" description="NlpC/P60" evidence="6">
    <location>
        <begin position="56"/>
        <end position="183"/>
    </location>
</feature>
<comment type="caution">
    <text evidence="7">The sequence shown here is derived from an EMBL/GenBank/DDBJ whole genome shotgun (WGS) entry which is preliminary data.</text>
</comment>
<comment type="similarity">
    <text evidence="1">Belongs to the peptidase C40 family.</text>
</comment>
<reference evidence="7 8" key="1">
    <citation type="submission" date="2024-09" db="EMBL/GenBank/DDBJ databases">
        <authorList>
            <person name="Sun Q."/>
            <person name="Mori K."/>
        </authorList>
    </citation>
    <scope>NUCLEOTIDE SEQUENCE [LARGE SCALE GENOMIC DNA]</scope>
    <source>
        <strain evidence="7 8">NCAIM B.01794</strain>
    </source>
</reference>
<evidence type="ECO:0000256" key="3">
    <source>
        <dbReference type="ARBA" id="ARBA00022801"/>
    </source>
</evidence>
<dbReference type="PROSITE" id="PS51935">
    <property type="entry name" value="NLPC_P60"/>
    <property type="match status" value="1"/>
</dbReference>
<organism evidence="7 8">
    <name type="scientific">Azorhizophilus paspali</name>
    <name type="common">Azotobacter paspali</name>
    <dbReference type="NCBI Taxonomy" id="69963"/>
    <lineage>
        <taxon>Bacteria</taxon>
        <taxon>Pseudomonadati</taxon>
        <taxon>Pseudomonadota</taxon>
        <taxon>Gammaproteobacteria</taxon>
        <taxon>Pseudomonadales</taxon>
        <taxon>Pseudomonadaceae</taxon>
        <taxon>Azorhizophilus</taxon>
    </lineage>
</organism>
<evidence type="ECO:0000256" key="5">
    <source>
        <dbReference type="SAM" id="SignalP"/>
    </source>
</evidence>
<accession>A0ABV6SNK4</accession>
<protein>
    <submittedName>
        <fullName evidence="7">C40 family peptidase</fullName>
    </submittedName>
</protein>
<keyword evidence="5" id="KW-0732">Signal</keyword>
<evidence type="ECO:0000256" key="1">
    <source>
        <dbReference type="ARBA" id="ARBA00007074"/>
    </source>
</evidence>
<feature type="signal peptide" evidence="5">
    <location>
        <begin position="1"/>
        <end position="26"/>
    </location>
</feature>
<dbReference type="Gene3D" id="3.90.1720.10">
    <property type="entry name" value="endopeptidase domain like (from Nostoc punctiforme)"/>
    <property type="match status" value="1"/>
</dbReference>
<keyword evidence="2" id="KW-0645">Protease</keyword>
<dbReference type="InterPro" id="IPR038765">
    <property type="entry name" value="Papain-like_cys_pep_sf"/>
</dbReference>
<feature type="chain" id="PRO_5045140634" evidence="5">
    <location>
        <begin position="27"/>
        <end position="205"/>
    </location>
</feature>
<keyword evidence="4" id="KW-0788">Thiol protease</keyword>
<dbReference type="InterPro" id="IPR051202">
    <property type="entry name" value="Peptidase_C40"/>
</dbReference>
<dbReference type="PANTHER" id="PTHR47053:SF1">
    <property type="entry name" value="MUREIN DD-ENDOPEPTIDASE MEPH-RELATED"/>
    <property type="match status" value="1"/>
</dbReference>